<dbReference type="EMBL" id="ML991797">
    <property type="protein sequence ID" value="KAF2234636.1"/>
    <property type="molecule type" value="Genomic_DNA"/>
</dbReference>
<feature type="compositionally biased region" description="Polar residues" evidence="1">
    <location>
        <begin position="95"/>
        <end position="110"/>
    </location>
</feature>
<evidence type="ECO:0000256" key="1">
    <source>
        <dbReference type="SAM" id="MobiDB-lite"/>
    </source>
</evidence>
<keyword evidence="3" id="KW-1185">Reference proteome</keyword>
<feature type="compositionally biased region" description="Gly residues" evidence="1">
    <location>
        <begin position="84"/>
        <end position="94"/>
    </location>
</feature>
<feature type="compositionally biased region" description="Low complexity" evidence="1">
    <location>
        <begin position="64"/>
        <end position="76"/>
    </location>
</feature>
<dbReference type="AlphaFoldDB" id="A0A6A6H968"/>
<evidence type="ECO:0000313" key="2">
    <source>
        <dbReference type="EMBL" id="KAF2234636.1"/>
    </source>
</evidence>
<evidence type="ECO:0000313" key="3">
    <source>
        <dbReference type="Proteomes" id="UP000800092"/>
    </source>
</evidence>
<feature type="region of interest" description="Disordered" evidence="1">
    <location>
        <begin position="1"/>
        <end position="114"/>
    </location>
</feature>
<organism evidence="2 3">
    <name type="scientific">Viridothelium virens</name>
    <name type="common">Speckled blister lichen</name>
    <name type="synonym">Trypethelium virens</name>
    <dbReference type="NCBI Taxonomy" id="1048519"/>
    <lineage>
        <taxon>Eukaryota</taxon>
        <taxon>Fungi</taxon>
        <taxon>Dikarya</taxon>
        <taxon>Ascomycota</taxon>
        <taxon>Pezizomycotina</taxon>
        <taxon>Dothideomycetes</taxon>
        <taxon>Dothideomycetes incertae sedis</taxon>
        <taxon>Trypetheliales</taxon>
        <taxon>Trypetheliaceae</taxon>
        <taxon>Viridothelium</taxon>
    </lineage>
</organism>
<gene>
    <name evidence="2" type="ORF">EV356DRAFT_515020</name>
</gene>
<feature type="compositionally biased region" description="Basic and acidic residues" evidence="1">
    <location>
        <begin position="1"/>
        <end position="10"/>
    </location>
</feature>
<sequence length="176" mass="18771">MSDHDPDGDSHMASSPEPDLDGDDDMFPESNLDPPAPSTPRQSSSYLPPVSELSPPNSQSRNFATGSTTSTGNTAAQVVFDMAGGSGSTNGVGASGSTTNPRAGGSTTVAAGQIKVHEPTGYQWIRQEEEPGYAWKNRKAQEEAMKMLDQVVDKERMIGAKFGDLLMERQLLNEKP</sequence>
<proteinExistence type="predicted"/>
<reference evidence="2" key="1">
    <citation type="journal article" date="2020" name="Stud. Mycol.">
        <title>101 Dothideomycetes genomes: a test case for predicting lifestyles and emergence of pathogens.</title>
        <authorList>
            <person name="Haridas S."/>
            <person name="Albert R."/>
            <person name="Binder M."/>
            <person name="Bloem J."/>
            <person name="Labutti K."/>
            <person name="Salamov A."/>
            <person name="Andreopoulos B."/>
            <person name="Baker S."/>
            <person name="Barry K."/>
            <person name="Bills G."/>
            <person name="Bluhm B."/>
            <person name="Cannon C."/>
            <person name="Castanera R."/>
            <person name="Culley D."/>
            <person name="Daum C."/>
            <person name="Ezra D."/>
            <person name="Gonzalez J."/>
            <person name="Henrissat B."/>
            <person name="Kuo A."/>
            <person name="Liang C."/>
            <person name="Lipzen A."/>
            <person name="Lutzoni F."/>
            <person name="Magnuson J."/>
            <person name="Mondo S."/>
            <person name="Nolan M."/>
            <person name="Ohm R."/>
            <person name="Pangilinan J."/>
            <person name="Park H.-J."/>
            <person name="Ramirez L."/>
            <person name="Alfaro M."/>
            <person name="Sun H."/>
            <person name="Tritt A."/>
            <person name="Yoshinaga Y."/>
            <person name="Zwiers L.-H."/>
            <person name="Turgeon B."/>
            <person name="Goodwin S."/>
            <person name="Spatafora J."/>
            <person name="Crous P."/>
            <person name="Grigoriev I."/>
        </authorList>
    </citation>
    <scope>NUCLEOTIDE SEQUENCE</scope>
    <source>
        <strain evidence="2">Tuck. ex Michener</strain>
    </source>
</reference>
<dbReference type="OrthoDB" id="5377039at2759"/>
<feature type="compositionally biased region" description="Acidic residues" evidence="1">
    <location>
        <begin position="18"/>
        <end position="27"/>
    </location>
</feature>
<name>A0A6A6H968_VIRVR</name>
<accession>A0A6A6H968</accession>
<dbReference type="Proteomes" id="UP000800092">
    <property type="component" value="Unassembled WGS sequence"/>
</dbReference>
<feature type="compositionally biased region" description="Polar residues" evidence="1">
    <location>
        <begin position="54"/>
        <end position="63"/>
    </location>
</feature>
<protein>
    <submittedName>
        <fullName evidence="2">Uncharacterized protein</fullName>
    </submittedName>
</protein>